<dbReference type="Pfam" id="PF08240">
    <property type="entry name" value="ADH_N"/>
    <property type="match status" value="1"/>
</dbReference>
<gene>
    <name evidence="12" type="ORF">QRX60_29295</name>
</gene>
<dbReference type="InterPro" id="IPR050091">
    <property type="entry name" value="PKS_NRPS_Biosynth_Enz"/>
</dbReference>
<dbReference type="PROSITE" id="PS00606">
    <property type="entry name" value="KS3_1"/>
    <property type="match status" value="1"/>
</dbReference>
<feature type="active site" description="Proton donor; for dehydratase activity" evidence="7">
    <location>
        <position position="1103"/>
    </location>
</feature>
<keyword evidence="3" id="KW-0489">Methyltransferase</keyword>
<dbReference type="SMART" id="SM00826">
    <property type="entry name" value="PKS_DH"/>
    <property type="match status" value="1"/>
</dbReference>
<dbReference type="InterPro" id="IPR042104">
    <property type="entry name" value="PKS_dehydratase_sf"/>
</dbReference>
<evidence type="ECO:0000256" key="2">
    <source>
        <dbReference type="ARBA" id="ARBA00022553"/>
    </source>
</evidence>
<feature type="region of interest" description="Disordered" evidence="8">
    <location>
        <begin position="1"/>
        <end position="29"/>
    </location>
</feature>
<dbReference type="CDD" id="cd05195">
    <property type="entry name" value="enoyl_red"/>
    <property type="match status" value="1"/>
</dbReference>
<dbReference type="InterPro" id="IPR016036">
    <property type="entry name" value="Malonyl_transacylase_ACP-bd"/>
</dbReference>
<dbReference type="PROSITE" id="PS50075">
    <property type="entry name" value="CARRIER"/>
    <property type="match status" value="1"/>
</dbReference>
<dbReference type="CDD" id="cd00833">
    <property type="entry name" value="PKS"/>
    <property type="match status" value="1"/>
</dbReference>
<dbReference type="Gene3D" id="3.40.47.10">
    <property type="match status" value="1"/>
</dbReference>
<dbReference type="InterPro" id="IPR016035">
    <property type="entry name" value="Acyl_Trfase/lysoPLipase"/>
</dbReference>
<evidence type="ECO:0000256" key="5">
    <source>
        <dbReference type="ARBA" id="ARBA00023268"/>
    </source>
</evidence>
<evidence type="ECO:0000313" key="13">
    <source>
        <dbReference type="Proteomes" id="UP001239397"/>
    </source>
</evidence>
<feature type="domain" description="PKS/mFAS DH" evidence="11">
    <location>
        <begin position="903"/>
        <end position="1189"/>
    </location>
</feature>
<dbReference type="InterPro" id="IPR013154">
    <property type="entry name" value="ADH-like_N"/>
</dbReference>
<dbReference type="InterPro" id="IPR036291">
    <property type="entry name" value="NAD(P)-bd_dom_sf"/>
</dbReference>
<evidence type="ECO:0000259" key="9">
    <source>
        <dbReference type="PROSITE" id="PS50075"/>
    </source>
</evidence>
<dbReference type="InterPro" id="IPR018201">
    <property type="entry name" value="Ketoacyl_synth_AS"/>
</dbReference>
<dbReference type="FunFam" id="3.40.50.720:FF:000209">
    <property type="entry name" value="Polyketide synthase Pks12"/>
    <property type="match status" value="1"/>
</dbReference>
<dbReference type="PROSITE" id="PS52004">
    <property type="entry name" value="KS3_2"/>
    <property type="match status" value="1"/>
</dbReference>
<dbReference type="Gene3D" id="3.90.180.10">
    <property type="entry name" value="Medium-chain alcohol dehydrogenases, catalytic domain"/>
    <property type="match status" value="1"/>
</dbReference>
<evidence type="ECO:0000259" key="11">
    <source>
        <dbReference type="PROSITE" id="PS52019"/>
    </source>
</evidence>
<dbReference type="InterPro" id="IPR009081">
    <property type="entry name" value="PP-bd_ACP"/>
</dbReference>
<dbReference type="SUPFAM" id="SSF52151">
    <property type="entry name" value="FabD/lysophospholipase-like"/>
    <property type="match status" value="1"/>
</dbReference>
<evidence type="ECO:0000313" key="12">
    <source>
        <dbReference type="EMBL" id="WIX98161.1"/>
    </source>
</evidence>
<dbReference type="Gene3D" id="3.40.50.720">
    <property type="entry name" value="NAD(P)-binding Rossmann-like Domain"/>
    <property type="match status" value="3"/>
</dbReference>
<evidence type="ECO:0000259" key="10">
    <source>
        <dbReference type="PROSITE" id="PS52004"/>
    </source>
</evidence>
<keyword evidence="13" id="KW-1185">Reference proteome</keyword>
<dbReference type="InterPro" id="IPR014031">
    <property type="entry name" value="Ketoacyl_synth_C"/>
</dbReference>
<dbReference type="PANTHER" id="PTHR43775">
    <property type="entry name" value="FATTY ACID SYNTHASE"/>
    <property type="match status" value="1"/>
</dbReference>
<feature type="compositionally biased region" description="Polar residues" evidence="8">
    <location>
        <begin position="1"/>
        <end position="17"/>
    </location>
</feature>
<dbReference type="SUPFAM" id="SSF51735">
    <property type="entry name" value="NAD(P)-binding Rossmann-fold domains"/>
    <property type="match status" value="3"/>
</dbReference>
<dbReference type="SMART" id="SM00829">
    <property type="entry name" value="PKS_ER"/>
    <property type="match status" value="1"/>
</dbReference>
<keyword evidence="1" id="KW-0596">Phosphopantetheine</keyword>
<dbReference type="Pfam" id="PF14765">
    <property type="entry name" value="PS-DH"/>
    <property type="match status" value="1"/>
</dbReference>
<dbReference type="Pfam" id="PF08659">
    <property type="entry name" value="KR"/>
    <property type="match status" value="1"/>
</dbReference>
<evidence type="ECO:0000256" key="6">
    <source>
        <dbReference type="ARBA" id="ARBA00023315"/>
    </source>
</evidence>
<dbReference type="PANTHER" id="PTHR43775:SF37">
    <property type="entry name" value="SI:DKEY-61P9.11"/>
    <property type="match status" value="1"/>
</dbReference>
<protein>
    <submittedName>
        <fullName evidence="12">SDR family NAD(P)-dependent oxidoreductase</fullName>
    </submittedName>
</protein>
<dbReference type="InterPro" id="IPR020807">
    <property type="entry name" value="PKS_DH"/>
</dbReference>
<dbReference type="SUPFAM" id="SSF55048">
    <property type="entry name" value="Probable ACP-binding domain of malonyl-CoA ACP transacylase"/>
    <property type="match status" value="1"/>
</dbReference>
<dbReference type="InterPro" id="IPR049900">
    <property type="entry name" value="PKS_mFAS_DH"/>
</dbReference>
<dbReference type="GO" id="GO:0008168">
    <property type="term" value="F:methyltransferase activity"/>
    <property type="evidence" value="ECO:0007669"/>
    <property type="project" value="UniProtKB-KW"/>
</dbReference>
<dbReference type="GO" id="GO:0008236">
    <property type="term" value="F:serine-type peptidase activity"/>
    <property type="evidence" value="ECO:0007669"/>
    <property type="project" value="InterPro"/>
</dbReference>
<dbReference type="SMART" id="SM00827">
    <property type="entry name" value="PKS_AT"/>
    <property type="match status" value="1"/>
</dbReference>
<dbReference type="Pfam" id="PF02801">
    <property type="entry name" value="Ketoacyl-synt_C"/>
    <property type="match status" value="1"/>
</dbReference>
<feature type="domain" description="Carrier" evidence="9">
    <location>
        <begin position="2022"/>
        <end position="2100"/>
    </location>
</feature>
<dbReference type="Proteomes" id="UP001239397">
    <property type="component" value="Chromosome"/>
</dbReference>
<dbReference type="InterPro" id="IPR020841">
    <property type="entry name" value="PKS_Beta-ketoAc_synthase_dom"/>
</dbReference>
<keyword evidence="5" id="KW-0511">Multifunctional enzyme</keyword>
<feature type="region of interest" description="N-terminal hotdog fold" evidence="7">
    <location>
        <begin position="903"/>
        <end position="1027"/>
    </location>
</feature>
<evidence type="ECO:0000256" key="7">
    <source>
        <dbReference type="PROSITE-ProRule" id="PRU01363"/>
    </source>
</evidence>
<dbReference type="SMART" id="SM00822">
    <property type="entry name" value="PKS_KR"/>
    <property type="match status" value="1"/>
</dbReference>
<dbReference type="InterPro" id="IPR029058">
    <property type="entry name" value="AB_hydrolase_fold"/>
</dbReference>
<dbReference type="GO" id="GO:0006633">
    <property type="term" value="P:fatty acid biosynthetic process"/>
    <property type="evidence" value="ECO:0007669"/>
    <property type="project" value="InterPro"/>
</dbReference>
<proteinExistence type="predicted"/>
<feature type="region of interest" description="C-terminal hotdog fold" evidence="7">
    <location>
        <begin position="1043"/>
        <end position="1189"/>
    </location>
</feature>
<dbReference type="FunFam" id="3.40.366.10:FF:000002">
    <property type="entry name" value="Probable polyketide synthase 2"/>
    <property type="match status" value="1"/>
</dbReference>
<evidence type="ECO:0000256" key="1">
    <source>
        <dbReference type="ARBA" id="ARBA00022450"/>
    </source>
</evidence>
<dbReference type="InterPro" id="IPR016039">
    <property type="entry name" value="Thiolase-like"/>
</dbReference>
<dbReference type="Pfam" id="PF00698">
    <property type="entry name" value="Acyl_transf_1"/>
    <property type="match status" value="1"/>
</dbReference>
<dbReference type="SMART" id="SM00825">
    <property type="entry name" value="PKS_KS"/>
    <property type="match status" value="1"/>
</dbReference>
<dbReference type="InterPro" id="IPR013968">
    <property type="entry name" value="PKS_KR"/>
</dbReference>
<dbReference type="Pfam" id="PF00326">
    <property type="entry name" value="Peptidase_S9"/>
    <property type="match status" value="1"/>
</dbReference>
<dbReference type="Gene3D" id="3.40.50.1820">
    <property type="entry name" value="alpha/beta hydrolase"/>
    <property type="match status" value="1"/>
</dbReference>
<evidence type="ECO:0000256" key="3">
    <source>
        <dbReference type="ARBA" id="ARBA00022603"/>
    </source>
</evidence>
<dbReference type="Pfam" id="PF13602">
    <property type="entry name" value="ADH_zinc_N_2"/>
    <property type="match status" value="1"/>
</dbReference>
<dbReference type="InterPro" id="IPR020843">
    <property type="entry name" value="ER"/>
</dbReference>
<dbReference type="Pfam" id="PF16197">
    <property type="entry name" value="KAsynt_C_assoc"/>
    <property type="match status" value="1"/>
</dbReference>
<dbReference type="Gene3D" id="3.30.70.3290">
    <property type="match status" value="1"/>
</dbReference>
<dbReference type="InterPro" id="IPR036736">
    <property type="entry name" value="ACP-like_sf"/>
</dbReference>
<dbReference type="InterPro" id="IPR011032">
    <property type="entry name" value="GroES-like_sf"/>
</dbReference>
<dbReference type="InterPro" id="IPR057326">
    <property type="entry name" value="KR_dom"/>
</dbReference>
<accession>A0A9Y2JIT3</accession>
<dbReference type="EMBL" id="CP127295">
    <property type="protein sequence ID" value="WIX98161.1"/>
    <property type="molecule type" value="Genomic_DNA"/>
</dbReference>
<dbReference type="Gene3D" id="1.10.1200.10">
    <property type="entry name" value="ACP-like"/>
    <property type="match status" value="1"/>
</dbReference>
<dbReference type="SUPFAM" id="SSF50129">
    <property type="entry name" value="GroES-like"/>
    <property type="match status" value="1"/>
</dbReference>
<evidence type="ECO:0000256" key="8">
    <source>
        <dbReference type="SAM" id="MobiDB-lite"/>
    </source>
</evidence>
<reference evidence="12 13" key="1">
    <citation type="submission" date="2023-06" db="EMBL/GenBank/DDBJ databases">
        <authorList>
            <person name="Oyuntsetseg B."/>
            <person name="Kim S.B."/>
        </authorList>
    </citation>
    <scope>NUCLEOTIDE SEQUENCE [LARGE SCALE GENOMIC DNA]</scope>
    <source>
        <strain evidence="12 13">4-36</strain>
    </source>
</reference>
<keyword evidence="4" id="KW-0808">Transferase</keyword>
<dbReference type="Pfam" id="PF00109">
    <property type="entry name" value="ketoacyl-synt"/>
    <property type="match status" value="1"/>
</dbReference>
<dbReference type="InterPro" id="IPR014043">
    <property type="entry name" value="Acyl_transferase_dom"/>
</dbReference>
<dbReference type="GO" id="GO:0004315">
    <property type="term" value="F:3-oxoacyl-[acyl-carrier-protein] synthase activity"/>
    <property type="evidence" value="ECO:0007669"/>
    <property type="project" value="InterPro"/>
</dbReference>
<name>A0A9Y2JIT3_9PSEU</name>
<keyword evidence="6" id="KW-0012">Acyltransferase</keyword>
<dbReference type="Pfam" id="PF21089">
    <property type="entry name" value="PKS_DH_N"/>
    <property type="match status" value="1"/>
</dbReference>
<dbReference type="GO" id="GO:0004312">
    <property type="term" value="F:fatty acid synthase activity"/>
    <property type="evidence" value="ECO:0007669"/>
    <property type="project" value="TreeGrafter"/>
</dbReference>
<feature type="domain" description="Ketosynthase family 3 (KS3)" evidence="10">
    <location>
        <begin position="30"/>
        <end position="455"/>
    </location>
</feature>
<dbReference type="InterPro" id="IPR014030">
    <property type="entry name" value="Ketoacyl_synth_N"/>
</dbReference>
<sequence length="2372" mass="253653">MAPSELSHTVAGSANSRHTGRESASGPAQAEPVAIIGIGCRFPGGVEDLRTFWELIGSGTDAIGDIPADRWRTSDYFDEDRSTPGRMFVRQGGFLRTPVDTFDAGFFGMSPREAAALDPQQRLLLEVTWESLEDAGIPPSSTAAADVGVYIGGFTFDAATLQLGEPNRHLVSSATPTGVSMTMLAARLSYAFDWRGPAFTVDTACSSSLVALHQACNALALGDCELAVAGGVNVMVNPVTTILMSKGQFLSPDARCKSFDHRANGYARGEGAGILVLKPLSAAVRDGDRIHAVVRGTAANQDGRTPGITVPRVESQRTLIERACRVGGVEPASVGYFEAHGTGTAAGDPVEATAIGEVLGDSTGTHWLGSVKSNFGHTEAAAGVAGVIKAAICLKRGTIPPNLHFEKPNPRIPFDQLPIRVPTETVPFPERPGPRRAGVNSFGFGGTNAHAILEQWPDRETAGHAEGDDGRPLLLPLSARSPEALQSLVESYSALLEAEDAPALRNLSRAASRHRDHHPMRTFVVAGDRAEAAEKLRDLTVAPTRVTRPAIAFVYTGMGPQWWGMGRELLEEEPRFAEVVAACDEVLARFGLSIGDELRRDEAESRLTKTLYAQVANFVVQAGLTALWRDWGIEPAVVVGHSVGEVAAAYAAGVYSLEDALTVSFNRANLQARLAGRGAMAAVGLPAEAVVPHLVDGVAVAAINSSHATTIAGDPEAVAAVTAELTAAGASVKQLRVEVAYHSPQMDEIREPLMAALQDIRPRSAQVPLLSSVTGERVDGAELDADYWWRNVRLPVRFAEAFRSLLTRGGSTGAILEVGPHPVLAPSIDEALAERADGVVRLASLRRDRPQREHLLATLGRLYEAGADPAWERVHPGPREHLDLPRYPWHRERHWIESAVSRQRRLGTDGLKLTGRAVAATTPIRDVELSASAFPYLGDHKIGESVVFPGSGYLEAALAAFPDDAPCFLEDVVFHRPLELPPSSVTTLRVGYDPSRQLVTLHSRMQPDDATWTLHAELRRTHVAQARTTLPRTETLAELTDGLPELGHDDVYARLTGTGLNYGPAFRVVRRLWWRTETREVFGELRLDTVEQEAHRLHPVLLDGALQAAITGAHLLGDEAEPGTYVPARIDALRFFRSPGTRLWIHGRGRDAGTPGTIECDLTLVTDDGEVVAEVQGLRARRLAEAQERPAKLVYRHAWQEEPLEREAGAEGRWIVVGSSATATDLARGLSELDAEVIRADTADDRWLERVLAGAAGEPPCRGVVYVEGAPAEGTPSCGSVAAPLRLVQELPAEARPLFLVTTGAQSVSADDPTTAPAAAALWGFGRVVSAERPELRCRLIDVAPADSQVGTDGKLLDALLTELTQDSLDEVALRAEGRYVRRLTHAEEGSDLDHVTTRTDLTPVRLRPLEGAGADLRFVATTRRPPGSGEVEVEVSHVGLNFKDVLKQTGLISPRAIEGSHSGETLGLECSGTVVGVGAGVTGLQVGDEVFAHSRDLFVSHVTLEAVRVVKKPATLTGAQAASLLPVVTAHLSLVRLANLRSGERVLVHSAAGGVGLAAARIAQWLGAEVFVTAGSEPRRELLRREGFTRVADSRSTSFADDVLGWTGGEGVDVIVNSLPADMIHHSLRTLRTFGRFVELGKPGDVADHAVRLASAQRALSFHSFDYDQMMALRPDDVRECMRAVAELHEQNAIDPLPCTEFPAGEVDEAFRVMARPEHHGKIVVRMAREAVRVPAASLPGSPIRPDVTYVITGGLGGLGRTVARWLADHGARYLVLAGRHGVTTSAAAQDVAELTARGVKVRVHKVDVSHRDEVRSFLSRVRAHLPPIGGIVHGAADFDDVVLSDTDAPRLVGATRPKADGGWHLHRETSADDLDFFVLFSSVAAQLGALGAGAYATANEFLNGLARYRRAQGLPATSVGWGMVDEVGVAVSREGHVGNVLRRNGHRGMPPARLVAELGTLLRTRPTEVSVADVDWPRWARANQQLAPLPKFRGVVPEGAAGGDGDFGGEDSVAKLLRDASPAERAEMLPALVTPLLQRTTGLGEDRLGEQEAVDVDSLTAVELRVLLQKQLGVPVPAARLQRSLSVDVLVDLLADELDRARPDAVALTERLTVHEIASADGTVVYGHLSLPAGLGPHPAVVVCMPGDGGVLDADGDYRHISEHAPLNAAGFAVLSVDQRGAPGHGPEFRALAEIGGKDVDDVVAATRYLAGLPEIDDTRIDILGTSRGAYSALLALERGPGLWRHAVLLMGFYDPARFVTADQLRPGSLLPSRSESDPAEVEAYFAAPERQPLSALGEVTAPLLIVHGDNDPVVSSAESAELAARMRHEGLPAELITVPGLAHDIDHEDVAWADLWPRISDFLQEGGTR</sequence>
<dbReference type="FunFam" id="3.40.47.10:FF:000019">
    <property type="entry name" value="Polyketide synthase type I"/>
    <property type="match status" value="1"/>
</dbReference>
<dbReference type="SUPFAM" id="SSF47336">
    <property type="entry name" value="ACP-like"/>
    <property type="match status" value="1"/>
</dbReference>
<evidence type="ECO:0000256" key="4">
    <source>
        <dbReference type="ARBA" id="ARBA00022679"/>
    </source>
</evidence>
<dbReference type="InterPro" id="IPR001227">
    <property type="entry name" value="Ac_transferase_dom_sf"/>
</dbReference>
<dbReference type="GO" id="GO:0006508">
    <property type="term" value="P:proteolysis"/>
    <property type="evidence" value="ECO:0007669"/>
    <property type="project" value="InterPro"/>
</dbReference>
<organism evidence="12 13">
    <name type="scientific">Amycolatopsis mongoliensis</name>
    <dbReference type="NCBI Taxonomy" id="715475"/>
    <lineage>
        <taxon>Bacteria</taxon>
        <taxon>Bacillati</taxon>
        <taxon>Actinomycetota</taxon>
        <taxon>Actinomycetes</taxon>
        <taxon>Pseudonocardiales</taxon>
        <taxon>Pseudonocardiaceae</taxon>
        <taxon>Amycolatopsis</taxon>
    </lineage>
</organism>
<dbReference type="KEGG" id="amog:QRX60_29295"/>
<dbReference type="InterPro" id="IPR049552">
    <property type="entry name" value="PKS_DH_N"/>
</dbReference>
<dbReference type="Gene3D" id="3.10.129.110">
    <property type="entry name" value="Polyketide synthase dehydratase"/>
    <property type="match status" value="1"/>
</dbReference>
<dbReference type="GO" id="GO:0016491">
    <property type="term" value="F:oxidoreductase activity"/>
    <property type="evidence" value="ECO:0007669"/>
    <property type="project" value="InterPro"/>
</dbReference>
<keyword evidence="2" id="KW-0597">Phosphoprotein</keyword>
<dbReference type="InterPro" id="IPR001375">
    <property type="entry name" value="Peptidase_S9_cat"/>
</dbReference>
<dbReference type="InterPro" id="IPR032821">
    <property type="entry name" value="PKS_assoc"/>
</dbReference>
<dbReference type="GO" id="GO:0032259">
    <property type="term" value="P:methylation"/>
    <property type="evidence" value="ECO:0007669"/>
    <property type="project" value="UniProtKB-KW"/>
</dbReference>
<dbReference type="InterPro" id="IPR049551">
    <property type="entry name" value="PKS_DH_C"/>
</dbReference>
<dbReference type="SUPFAM" id="SSF53474">
    <property type="entry name" value="alpha/beta-Hydrolases"/>
    <property type="match status" value="1"/>
</dbReference>
<feature type="active site" description="Proton acceptor; for dehydratase activity" evidence="7">
    <location>
        <position position="940"/>
    </location>
</feature>
<dbReference type="PROSITE" id="PS52019">
    <property type="entry name" value="PKS_MFAS_DH"/>
    <property type="match status" value="1"/>
</dbReference>
<dbReference type="CDD" id="cd08955">
    <property type="entry name" value="KR_2_FAS_SDR_x"/>
    <property type="match status" value="1"/>
</dbReference>
<dbReference type="RefSeq" id="WP_285994646.1">
    <property type="nucleotide sequence ID" value="NZ_CP127295.1"/>
</dbReference>
<dbReference type="Gene3D" id="3.40.366.10">
    <property type="entry name" value="Malonyl-Coenzyme A Acyl Carrier Protein, domain 2"/>
    <property type="match status" value="1"/>
</dbReference>
<dbReference type="SUPFAM" id="SSF53901">
    <property type="entry name" value="Thiolase-like"/>
    <property type="match status" value="1"/>
</dbReference>